<sequence>MDRYSGIVHNAGRTDGTKVYLPLEEVRVHTLLLDVSAKVTIDQVYSNPSDTATTRKSDGTVIVSKCMDKDLAAERHERAIRDGKFTGLLETVTDDVFTISVGSIPAQERIEIKVVYVMTLLNDDNVDEIRFQLPQHVGDRYGTPPAALNDAAGTSTSTRIRISIDIQTSGRLHSVISPSHGHDIKEKRYPTHRNRTSRRRTTVTYRSKMYLSKDFLLIIHAEGLDAPRCFVEVARKTSRLGSDTIAFHLTMVPKSMLPPLPCQEYLFLIDRSGSMTGNRVETAKETLVTLLKLLPAQGTQFNLYSFGSTIKRPPNSGSNSGSKPVFDLSNWFLPARSADRAKTENRAGPTASFDVRNAATEDEDDDDDDYHSTSDQPTPTPKIRARARSTQSEDGGLSNFTFQATLDRIKARNQAGSNRTEPFKDREPPPHTILQQSTLPFPHSTTNLAGTKRKDKSTGAPASASPATAATPKTNLGTPTCGMPCPPRKRAKIPTPDAEADTPLSKATKHLRDAGMLGLMGKIDLRTVTNALFRVAARSQDTGTSELLYALATVQDELLLQQVTEQVTHTLRDAAKEISGNLTKKLTDLTKETVTAVRQGVIKAGRELDKCTDVVKVATGDLKATAESTPKSYAGVVSAGAPAPSAPALIQPATQARMERDRRRILIDPPAGRTQLYPTTVGNLGITKKATEALHQVGGESSWTFVSCIKLEKGGVLLEANSAEVKDWLATGGHLTNFMAVFSPGAIVKEKKYTIKALYLPVDQSIDTDEARLSVEKENGLPPNAITLIKWMKPAERRGKNQQYGHATITFTSPKNANLILRQGLTFLDTNYRCHKSKTEPLRCLKCQVYGHIASACAAPLTTCATCAQHHDNVGDCPQLNRKEAHACVTCRIGGHASWERSCPGRLKLQKMLDERLEGNCLPFFPTEEPWTQRRSPFYSGRVSNYSLADCDWRQSKKDRLLQTTLPDIFKPLVTATRTRSSRSPPPVGTEWSDSRWNLPVDQAPPTLLTEKSPTPYNLNKSSAAQQTISNTPLHEDFDILLIQEPYLCHAQLTRTNRNWVPLYPYSQADELYPTRSLILVNSRISTDAYDQLPIPGTGDVTALRLTSDAGDIFIFNIYNDCNHSQALDSVRQTALGLQLKYRHPLMIWAGDFNRHHEWWDKPADHHLFTDKARDDAQLLIDLTSDFEMEMALEPGVPTLEHMVTKNEYRVDNVFVSADLIDRILVCEVHPGEAPAGADHYPIDTILDLATDLAEERRTRNFRLVDWKAFNDELTARLPAAGIPSHLTATQDVNVAVDALTGLLQGVIKDTIKESGTAPYNRRWWNSELETLRTQHTRAKRASHKLRGVASPVHDEARQLGNKYKRRLEETKTAHWEEFLEDLDPQELWIANRYISSPGSDGGKVRVPSLKFSMPDGTQKEVASNEEKGHMLANMFFPKRPPDFQATAPEAFPEPVPHRFTASLHRTSSVIARLKPYC</sequence>
<evidence type="ECO:0000313" key="1">
    <source>
        <dbReference type="EMBL" id="KAG9223180.1"/>
    </source>
</evidence>
<keyword evidence="2" id="KW-1185">Reference proteome</keyword>
<gene>
    <name evidence="1" type="ORF">CCMSSC00406_0000131</name>
</gene>
<evidence type="ECO:0000313" key="2">
    <source>
        <dbReference type="Proteomes" id="UP000824881"/>
    </source>
</evidence>
<accession>A0ACB7IYS0</accession>
<name>A0ACB7IYS0_PLECO</name>
<proteinExistence type="predicted"/>
<dbReference type="Proteomes" id="UP000824881">
    <property type="component" value="Unassembled WGS sequence"/>
</dbReference>
<protein>
    <submittedName>
        <fullName evidence="1">Uncharacterized protein</fullName>
    </submittedName>
</protein>
<reference evidence="1 2" key="1">
    <citation type="journal article" date="2021" name="Appl. Environ. Microbiol.">
        <title>Genetic linkage and physical mapping for an oyster mushroom Pleurotus cornucopiae and QTL analysis for the trait cap color.</title>
        <authorList>
            <person name="Zhang Y."/>
            <person name="Gao W."/>
            <person name="Sonnenberg A."/>
            <person name="Chen Q."/>
            <person name="Zhang J."/>
            <person name="Huang C."/>
        </authorList>
    </citation>
    <scope>NUCLEOTIDE SEQUENCE [LARGE SCALE GENOMIC DNA]</scope>
    <source>
        <strain evidence="1">CCMSSC00406</strain>
    </source>
</reference>
<dbReference type="EMBL" id="WQMT02000005">
    <property type="protein sequence ID" value="KAG9223180.1"/>
    <property type="molecule type" value="Genomic_DNA"/>
</dbReference>
<comment type="caution">
    <text evidence="1">The sequence shown here is derived from an EMBL/GenBank/DDBJ whole genome shotgun (WGS) entry which is preliminary data.</text>
</comment>
<organism evidence="1 2">
    <name type="scientific">Pleurotus cornucopiae</name>
    <name type="common">Cornucopia mushroom</name>
    <dbReference type="NCBI Taxonomy" id="5321"/>
    <lineage>
        <taxon>Eukaryota</taxon>
        <taxon>Fungi</taxon>
        <taxon>Dikarya</taxon>
        <taxon>Basidiomycota</taxon>
        <taxon>Agaricomycotina</taxon>
        <taxon>Agaricomycetes</taxon>
        <taxon>Agaricomycetidae</taxon>
        <taxon>Agaricales</taxon>
        <taxon>Pleurotineae</taxon>
        <taxon>Pleurotaceae</taxon>
        <taxon>Pleurotus</taxon>
    </lineage>
</organism>